<feature type="transmembrane region" description="Helical" evidence="7">
    <location>
        <begin position="275"/>
        <end position="301"/>
    </location>
</feature>
<feature type="transmembrane region" description="Helical" evidence="7">
    <location>
        <begin position="21"/>
        <end position="46"/>
    </location>
</feature>
<keyword evidence="3" id="KW-1003">Cell membrane</keyword>
<accession>A0A2S9WW76</accession>
<keyword evidence="4 7" id="KW-0812">Transmembrane</keyword>
<dbReference type="OrthoDB" id="1522724at2"/>
<feature type="domain" description="ABC3 transporter permease C-terminal" evidence="8">
    <location>
        <begin position="279"/>
        <end position="395"/>
    </location>
</feature>
<reference evidence="10 11" key="1">
    <citation type="submission" date="2016-11" db="EMBL/GenBank/DDBJ databases">
        <title>Trade-off between light-utilization and light-protection in marine flavobacteria.</title>
        <authorList>
            <person name="Kumagai Y."/>
        </authorList>
    </citation>
    <scope>NUCLEOTIDE SEQUENCE [LARGE SCALE GENOMIC DNA]</scope>
    <source>
        <strain evidence="10 11">JCM 17109</strain>
    </source>
</reference>
<evidence type="ECO:0000256" key="1">
    <source>
        <dbReference type="ARBA" id="ARBA00004651"/>
    </source>
</evidence>
<dbReference type="AlphaFoldDB" id="A0A2S9WW76"/>
<evidence type="ECO:0000259" key="9">
    <source>
        <dbReference type="Pfam" id="PF12704"/>
    </source>
</evidence>
<evidence type="ECO:0000256" key="6">
    <source>
        <dbReference type="ARBA" id="ARBA00023136"/>
    </source>
</evidence>
<dbReference type="InterPro" id="IPR003838">
    <property type="entry name" value="ABC3_permease_C"/>
</dbReference>
<comment type="caution">
    <text evidence="10">The sequence shown here is derived from an EMBL/GenBank/DDBJ whole genome shotgun (WGS) entry which is preliminary data.</text>
</comment>
<dbReference type="RefSeq" id="WP_105983440.1">
    <property type="nucleotide sequence ID" value="NZ_MQUC01000003.1"/>
</dbReference>
<dbReference type="InterPro" id="IPR025857">
    <property type="entry name" value="MacB_PCD"/>
</dbReference>
<gene>
    <name evidence="10" type="ORF">BST86_11850</name>
</gene>
<evidence type="ECO:0000256" key="4">
    <source>
        <dbReference type="ARBA" id="ARBA00022692"/>
    </source>
</evidence>
<evidence type="ECO:0000256" key="2">
    <source>
        <dbReference type="ARBA" id="ARBA00005236"/>
    </source>
</evidence>
<evidence type="ECO:0000256" key="3">
    <source>
        <dbReference type="ARBA" id="ARBA00022475"/>
    </source>
</evidence>
<dbReference type="GO" id="GO:0044874">
    <property type="term" value="P:lipoprotein localization to outer membrane"/>
    <property type="evidence" value="ECO:0007669"/>
    <property type="project" value="TreeGrafter"/>
</dbReference>
<dbReference type="GO" id="GO:0098797">
    <property type="term" value="C:plasma membrane protein complex"/>
    <property type="evidence" value="ECO:0007669"/>
    <property type="project" value="TreeGrafter"/>
</dbReference>
<evidence type="ECO:0000313" key="10">
    <source>
        <dbReference type="EMBL" id="PRP67737.1"/>
    </source>
</evidence>
<dbReference type="EMBL" id="MQUC01000003">
    <property type="protein sequence ID" value="PRP67737.1"/>
    <property type="molecule type" value="Genomic_DNA"/>
</dbReference>
<dbReference type="InterPro" id="IPR051447">
    <property type="entry name" value="Lipoprotein-release_system"/>
</dbReference>
<comment type="subcellular location">
    <subcellularLocation>
        <location evidence="1">Cell membrane</location>
        <topology evidence="1">Multi-pass membrane protein</topology>
    </subcellularLocation>
</comment>
<evidence type="ECO:0000259" key="8">
    <source>
        <dbReference type="Pfam" id="PF02687"/>
    </source>
</evidence>
<proteinExistence type="inferred from homology"/>
<keyword evidence="11" id="KW-1185">Reference proteome</keyword>
<dbReference type="PANTHER" id="PTHR30489:SF0">
    <property type="entry name" value="LIPOPROTEIN-RELEASING SYSTEM TRANSMEMBRANE PROTEIN LOLE"/>
    <property type="match status" value="1"/>
</dbReference>
<dbReference type="Pfam" id="PF12704">
    <property type="entry name" value="MacB_PCD"/>
    <property type="match status" value="1"/>
</dbReference>
<evidence type="ECO:0000313" key="11">
    <source>
        <dbReference type="Proteomes" id="UP000239532"/>
    </source>
</evidence>
<sequence>MNFSFYIARRYLISKNGKNAINIINILSFIITIVGTTALFIVLSGFSGLKEFSTSFSGYFDPDLQVTAVQGKTLNVPLSRKRALENITGIQVLSEVIEEKAFLSYSEKNDIAYIKGVPDNYDQIVSPDSILIYGSWLTDNDPQVVMGAGIADDLSISVNDYSTFMQIMVPRPGTNAINAMNLSRSFSTLDAIATGQFSVNEDLDNKYIFMRLSAARTLLSYSDSTVTALEIKLTDPDMEDEVREEITALFDVDLEIKNKLQLNGALYKMLNSENLAVYLIFTLVLIIALFNVVGSIIMMILDKKKNLKTLADLGAEVGQLRLIFFLQGTLMTLSGGIIGLLIGIGFVYGQIHYNWIYIAPGIPYPFAMELLNVLVSLLTIAVLGIIASYVGSRRINDRLLSQAKL</sequence>
<protein>
    <submittedName>
        <fullName evidence="10">ABC transporter permease</fullName>
    </submittedName>
</protein>
<name>A0A2S9WW76_9FLAO</name>
<evidence type="ECO:0000256" key="7">
    <source>
        <dbReference type="SAM" id="Phobius"/>
    </source>
</evidence>
<evidence type="ECO:0000256" key="5">
    <source>
        <dbReference type="ARBA" id="ARBA00022989"/>
    </source>
</evidence>
<comment type="similarity">
    <text evidence="2">Belongs to the ABC-4 integral membrane protein family. LolC/E subfamily.</text>
</comment>
<keyword evidence="6 7" id="KW-0472">Membrane</keyword>
<feature type="domain" description="MacB-like periplasmic core" evidence="9">
    <location>
        <begin position="27"/>
        <end position="249"/>
    </location>
</feature>
<dbReference type="Proteomes" id="UP000239532">
    <property type="component" value="Unassembled WGS sequence"/>
</dbReference>
<dbReference type="PANTHER" id="PTHR30489">
    <property type="entry name" value="LIPOPROTEIN-RELEASING SYSTEM TRANSMEMBRANE PROTEIN LOLE"/>
    <property type="match status" value="1"/>
</dbReference>
<keyword evidence="5 7" id="KW-1133">Transmembrane helix</keyword>
<feature type="transmembrane region" description="Helical" evidence="7">
    <location>
        <begin position="322"/>
        <end position="351"/>
    </location>
</feature>
<organism evidence="10 11">
    <name type="scientific">Nonlabens agnitus</name>
    <dbReference type="NCBI Taxonomy" id="870484"/>
    <lineage>
        <taxon>Bacteria</taxon>
        <taxon>Pseudomonadati</taxon>
        <taxon>Bacteroidota</taxon>
        <taxon>Flavobacteriia</taxon>
        <taxon>Flavobacteriales</taxon>
        <taxon>Flavobacteriaceae</taxon>
        <taxon>Nonlabens</taxon>
    </lineage>
</organism>
<feature type="transmembrane region" description="Helical" evidence="7">
    <location>
        <begin position="371"/>
        <end position="391"/>
    </location>
</feature>
<dbReference type="Pfam" id="PF02687">
    <property type="entry name" value="FtsX"/>
    <property type="match status" value="1"/>
</dbReference>